<dbReference type="EMBL" id="CM056744">
    <property type="protein sequence ID" value="KAJ8666587.1"/>
    <property type="molecule type" value="Genomic_DNA"/>
</dbReference>
<accession>A0ACC2N606</accession>
<sequence>MNVNQNAADDQLNIAIQGSGIHSLQLGNSNTSISTAHSEANHMEVHHLSTQTNTVDHQLSIDSQESRVLSPQTGNSNTSISTADSGANHMVMQKPIKREEAPKEYQTISVEEFTEALKEMYHYGF</sequence>
<dbReference type="Proteomes" id="UP001239111">
    <property type="component" value="Chromosome 4"/>
</dbReference>
<protein>
    <submittedName>
        <fullName evidence="1">Uncharacterized protein</fullName>
    </submittedName>
</protein>
<comment type="caution">
    <text evidence="1">The sequence shown here is derived from an EMBL/GenBank/DDBJ whole genome shotgun (WGS) entry which is preliminary data.</text>
</comment>
<proteinExistence type="predicted"/>
<gene>
    <name evidence="1" type="ORF">QAD02_008249</name>
</gene>
<evidence type="ECO:0000313" key="2">
    <source>
        <dbReference type="Proteomes" id="UP001239111"/>
    </source>
</evidence>
<name>A0ACC2N606_9HYME</name>
<organism evidence="1 2">
    <name type="scientific">Eretmocerus hayati</name>
    <dbReference type="NCBI Taxonomy" id="131215"/>
    <lineage>
        <taxon>Eukaryota</taxon>
        <taxon>Metazoa</taxon>
        <taxon>Ecdysozoa</taxon>
        <taxon>Arthropoda</taxon>
        <taxon>Hexapoda</taxon>
        <taxon>Insecta</taxon>
        <taxon>Pterygota</taxon>
        <taxon>Neoptera</taxon>
        <taxon>Endopterygota</taxon>
        <taxon>Hymenoptera</taxon>
        <taxon>Apocrita</taxon>
        <taxon>Proctotrupomorpha</taxon>
        <taxon>Chalcidoidea</taxon>
        <taxon>Aphelinidae</taxon>
        <taxon>Aphelininae</taxon>
        <taxon>Eretmocerus</taxon>
    </lineage>
</organism>
<reference evidence="1" key="1">
    <citation type="submission" date="2023-04" db="EMBL/GenBank/DDBJ databases">
        <title>A chromosome-level genome assembly of the parasitoid wasp Eretmocerus hayati.</title>
        <authorList>
            <person name="Zhong Y."/>
            <person name="Liu S."/>
            <person name="Liu Y."/>
        </authorList>
    </citation>
    <scope>NUCLEOTIDE SEQUENCE</scope>
    <source>
        <strain evidence="1">ZJU_SS_LIU_2023</strain>
    </source>
</reference>
<keyword evidence="2" id="KW-1185">Reference proteome</keyword>
<evidence type="ECO:0000313" key="1">
    <source>
        <dbReference type="EMBL" id="KAJ8666587.1"/>
    </source>
</evidence>